<dbReference type="Proteomes" id="UP000542342">
    <property type="component" value="Unassembled WGS sequence"/>
</dbReference>
<dbReference type="AlphaFoldDB" id="A0A7V8VF78"/>
<keyword evidence="3" id="KW-1185">Reference proteome</keyword>
<dbReference type="InterPro" id="IPR029033">
    <property type="entry name" value="His_PPase_superfam"/>
</dbReference>
<dbReference type="InterPro" id="IPR013078">
    <property type="entry name" value="His_Pase_superF_clade-1"/>
</dbReference>
<gene>
    <name evidence="2" type="ORF">H0921_12200</name>
</gene>
<sequence>MWIYLIRHAEAEALGSGTAQRDFDRPLTAQGQEQARALARTLHKRGIVLDAVASSPLVRAHQTAVALLEVLAPGLRPVTCDELAIDVWKPGKLSDFLANLPPLGPRLPERREKAVAAVGHMPQLAHYLDWLLGIDKSNLTLEKAGAACIRCDGEPRRGNGQLLWLVTPLWYD</sequence>
<dbReference type="SMART" id="SM00855">
    <property type="entry name" value="PGAM"/>
    <property type="match status" value="1"/>
</dbReference>
<evidence type="ECO:0000313" key="3">
    <source>
        <dbReference type="Proteomes" id="UP000542342"/>
    </source>
</evidence>
<name>A0A7V8VF78_9BACT</name>
<keyword evidence="1" id="KW-0378">Hydrolase</keyword>
<dbReference type="PANTHER" id="PTHR20935">
    <property type="entry name" value="PHOSPHOGLYCERATE MUTASE-RELATED"/>
    <property type="match status" value="1"/>
</dbReference>
<dbReference type="Gene3D" id="3.40.50.1240">
    <property type="entry name" value="Phosphoglycerate mutase-like"/>
    <property type="match status" value="1"/>
</dbReference>
<proteinExistence type="predicted"/>
<dbReference type="Pfam" id="PF00300">
    <property type="entry name" value="His_Phos_1"/>
    <property type="match status" value="1"/>
</dbReference>
<protein>
    <submittedName>
        <fullName evidence="2">Histidine phosphatase family protein</fullName>
    </submittedName>
</protein>
<accession>A0A7V8VF78</accession>
<dbReference type="CDD" id="cd07067">
    <property type="entry name" value="HP_PGM_like"/>
    <property type="match status" value="1"/>
</dbReference>
<organism evidence="2 3">
    <name type="scientific">Thermogemmata fonticola</name>
    <dbReference type="NCBI Taxonomy" id="2755323"/>
    <lineage>
        <taxon>Bacteria</taxon>
        <taxon>Pseudomonadati</taxon>
        <taxon>Planctomycetota</taxon>
        <taxon>Planctomycetia</taxon>
        <taxon>Gemmatales</taxon>
        <taxon>Gemmataceae</taxon>
        <taxon>Thermogemmata</taxon>
    </lineage>
</organism>
<dbReference type="InterPro" id="IPR051021">
    <property type="entry name" value="Mito_Ser/Thr_phosphatase"/>
</dbReference>
<comment type="caution">
    <text evidence="2">The sequence shown here is derived from an EMBL/GenBank/DDBJ whole genome shotgun (WGS) entry which is preliminary data.</text>
</comment>
<evidence type="ECO:0000256" key="1">
    <source>
        <dbReference type="ARBA" id="ARBA00022801"/>
    </source>
</evidence>
<evidence type="ECO:0000313" key="2">
    <source>
        <dbReference type="EMBL" id="MBA2226925.1"/>
    </source>
</evidence>
<reference evidence="2 3" key="1">
    <citation type="submission" date="2020-07" db="EMBL/GenBank/DDBJ databases">
        <title>Thermogemmata thermophila gen. nov., sp. nov., a novel moderate thermophilic planctomycete from a Kamchatka hot spring.</title>
        <authorList>
            <person name="Elcheninov A.G."/>
            <person name="Podosokorskaya O.A."/>
            <person name="Kovaleva O.L."/>
            <person name="Novikov A."/>
            <person name="Bonch-Osmolovskaya E.A."/>
            <person name="Toshchakov S.V."/>
            <person name="Kublanov I.V."/>
        </authorList>
    </citation>
    <scope>NUCLEOTIDE SEQUENCE [LARGE SCALE GENOMIC DNA]</scope>
    <source>
        <strain evidence="2 3">2918</strain>
    </source>
</reference>
<dbReference type="EMBL" id="JACEFB010000009">
    <property type="protein sequence ID" value="MBA2226925.1"/>
    <property type="molecule type" value="Genomic_DNA"/>
</dbReference>
<dbReference type="GO" id="GO:0016787">
    <property type="term" value="F:hydrolase activity"/>
    <property type="evidence" value="ECO:0007669"/>
    <property type="project" value="UniProtKB-KW"/>
</dbReference>
<dbReference type="RefSeq" id="WP_194538477.1">
    <property type="nucleotide sequence ID" value="NZ_JACEFB010000009.1"/>
</dbReference>
<dbReference type="SUPFAM" id="SSF53254">
    <property type="entry name" value="Phosphoglycerate mutase-like"/>
    <property type="match status" value="1"/>
</dbReference>